<protein>
    <recommendedName>
        <fullName evidence="3">Endonuclease/exonuclease/phosphatase domain-containing protein</fullName>
    </recommendedName>
</protein>
<dbReference type="PANTHER" id="PTHR42834">
    <property type="entry name" value="ENDONUCLEASE/EXONUCLEASE/PHOSPHATASE FAMILY PROTEIN (AFU_ORTHOLOGUE AFUA_3G09210)"/>
    <property type="match status" value="1"/>
</dbReference>
<evidence type="ECO:0000313" key="4">
    <source>
        <dbReference type="EMBL" id="KAK5987904.1"/>
    </source>
</evidence>
<dbReference type="PANTHER" id="PTHR42834:SF1">
    <property type="entry name" value="ENDONUCLEASE_EXONUCLEASE_PHOSPHATASE FAMILY PROTEIN (AFU_ORTHOLOGUE AFUA_3G09210)"/>
    <property type="match status" value="1"/>
</dbReference>
<evidence type="ECO:0000313" key="5">
    <source>
        <dbReference type="Proteomes" id="UP001338125"/>
    </source>
</evidence>
<organism evidence="4 5">
    <name type="scientific">Cladobotryum mycophilum</name>
    <dbReference type="NCBI Taxonomy" id="491253"/>
    <lineage>
        <taxon>Eukaryota</taxon>
        <taxon>Fungi</taxon>
        <taxon>Dikarya</taxon>
        <taxon>Ascomycota</taxon>
        <taxon>Pezizomycotina</taxon>
        <taxon>Sordariomycetes</taxon>
        <taxon>Hypocreomycetidae</taxon>
        <taxon>Hypocreales</taxon>
        <taxon>Hypocreaceae</taxon>
        <taxon>Cladobotryum</taxon>
    </lineage>
</organism>
<feature type="signal peptide" evidence="2">
    <location>
        <begin position="1"/>
        <end position="16"/>
    </location>
</feature>
<dbReference type="EMBL" id="JAVFKD010000016">
    <property type="protein sequence ID" value="KAK5987904.1"/>
    <property type="molecule type" value="Genomic_DNA"/>
</dbReference>
<sequence>MKSLATLTAVVGSAAAISIAEINGNHYLSPYNNKDVANIQGLVTAKNNNGIFLRSTAPDNDPATSEGLYVFNSTVTKNVKVGDVITLDGHVSDRLLGEQGDAAGHRRRHPIPPTKEFSSLDKGGIFGVPNAVATVSGANPQLDPTAYGLDFWESLIGEYVTIKDAYQISRPNNFGDVWVRGNWAVTGLNGHGGLTMLEGDANPEAITIGTPLDGSKNPTDTRMGDYLGDITGIVYNDFGFYRVLPVTHVTPLKNATTEHPPVSFTSTGDCSGITIADYNCENLAPTSAHLPRVVDHIVHKLLTPDLIFLQEVQDDSGNKNDGTTSANLTLTTLAQKIKQVSGVAYDFAEVNPVNGKDGGEPGGNIRQAYLYRADVIQLYKPNQGGSLDVNAVIDGPELKYNPGRIDPTNTAFDNSRKPLAAMWKTVKGNSKIFFTINVHSGSKGGSTSLEGDPRPPVNKGVEKRTDQANIVANFIAQILKQDPKALILAAGDWNEYTQVAPMTSFASKSGLRDLDDVAGLEPAERYTYLYDMNTEALDHMYVSPAIARAQYEHLHLNTWQDNAGQVSDHDPSVARISVCKSSCKARRRNV</sequence>
<gene>
    <name evidence="4" type="ORF">PT974_12040</name>
</gene>
<proteinExistence type="predicted"/>
<feature type="chain" id="PRO_5046577915" description="Endonuclease/exonuclease/phosphatase domain-containing protein" evidence="2">
    <location>
        <begin position="17"/>
        <end position="590"/>
    </location>
</feature>
<name>A0ABR0S7G4_9HYPO</name>
<feature type="domain" description="Endonuclease/exonuclease/phosphatase" evidence="3">
    <location>
        <begin position="278"/>
        <end position="569"/>
    </location>
</feature>
<accession>A0ABR0S7G4</accession>
<feature type="region of interest" description="Disordered" evidence="1">
    <location>
        <begin position="442"/>
        <end position="461"/>
    </location>
</feature>
<dbReference type="CDD" id="cd04486">
    <property type="entry name" value="YhcR_OBF_like"/>
    <property type="match status" value="1"/>
</dbReference>
<reference evidence="4 5" key="1">
    <citation type="submission" date="2024-01" db="EMBL/GenBank/DDBJ databases">
        <title>Complete genome of Cladobotryum mycophilum ATHUM6906.</title>
        <authorList>
            <person name="Christinaki A.C."/>
            <person name="Myridakis A.I."/>
            <person name="Kouvelis V.N."/>
        </authorList>
    </citation>
    <scope>NUCLEOTIDE SEQUENCE [LARGE SCALE GENOMIC DNA]</scope>
    <source>
        <strain evidence="4 5">ATHUM6906</strain>
    </source>
</reference>
<evidence type="ECO:0000256" key="2">
    <source>
        <dbReference type="SAM" id="SignalP"/>
    </source>
</evidence>
<evidence type="ECO:0000256" key="1">
    <source>
        <dbReference type="SAM" id="MobiDB-lite"/>
    </source>
</evidence>
<dbReference type="Pfam" id="PF03372">
    <property type="entry name" value="Exo_endo_phos"/>
    <property type="match status" value="1"/>
</dbReference>
<dbReference type="SUPFAM" id="SSF56219">
    <property type="entry name" value="DNase I-like"/>
    <property type="match status" value="1"/>
</dbReference>
<dbReference type="Proteomes" id="UP001338125">
    <property type="component" value="Unassembled WGS sequence"/>
</dbReference>
<evidence type="ECO:0000259" key="3">
    <source>
        <dbReference type="Pfam" id="PF03372"/>
    </source>
</evidence>
<dbReference type="InterPro" id="IPR036691">
    <property type="entry name" value="Endo/exonu/phosph_ase_sf"/>
</dbReference>
<dbReference type="Gene3D" id="3.60.10.10">
    <property type="entry name" value="Endonuclease/exonuclease/phosphatase"/>
    <property type="match status" value="1"/>
</dbReference>
<keyword evidence="2" id="KW-0732">Signal</keyword>
<dbReference type="InterPro" id="IPR005135">
    <property type="entry name" value="Endo/exonuclease/phosphatase"/>
</dbReference>
<comment type="caution">
    <text evidence="4">The sequence shown here is derived from an EMBL/GenBank/DDBJ whole genome shotgun (WGS) entry which is preliminary data.</text>
</comment>
<keyword evidence="5" id="KW-1185">Reference proteome</keyword>